<keyword evidence="6" id="KW-1185">Reference proteome</keyword>
<dbReference type="CDD" id="cd00086">
    <property type="entry name" value="homeodomain"/>
    <property type="match status" value="1"/>
</dbReference>
<proteinExistence type="predicted"/>
<keyword evidence="1 2" id="KW-0238">DNA-binding</keyword>
<keyword evidence="1 2" id="KW-0539">Nucleus</keyword>
<accession>A0ABR1P5Z8</accession>
<protein>
    <recommendedName>
        <fullName evidence="4">Homeobox domain-containing protein</fullName>
    </recommendedName>
</protein>
<dbReference type="Gene3D" id="1.10.10.60">
    <property type="entry name" value="Homeodomain-like"/>
    <property type="match status" value="1"/>
</dbReference>
<dbReference type="PROSITE" id="PS50071">
    <property type="entry name" value="HOMEOBOX_2"/>
    <property type="match status" value="1"/>
</dbReference>
<name>A0ABR1P5Z8_DIAER</name>
<evidence type="ECO:0000259" key="4">
    <source>
        <dbReference type="PROSITE" id="PS50071"/>
    </source>
</evidence>
<feature type="domain" description="Homeobox" evidence="4">
    <location>
        <begin position="71"/>
        <end position="132"/>
    </location>
</feature>
<dbReference type="InterPro" id="IPR009057">
    <property type="entry name" value="Homeodomain-like_sf"/>
</dbReference>
<dbReference type="Proteomes" id="UP001430848">
    <property type="component" value="Unassembled WGS sequence"/>
</dbReference>
<feature type="region of interest" description="Disordered" evidence="3">
    <location>
        <begin position="219"/>
        <end position="265"/>
    </location>
</feature>
<evidence type="ECO:0000256" key="1">
    <source>
        <dbReference type="PROSITE-ProRule" id="PRU00108"/>
    </source>
</evidence>
<feature type="DNA-binding region" description="Homeobox" evidence="1">
    <location>
        <begin position="73"/>
        <end position="133"/>
    </location>
</feature>
<evidence type="ECO:0000256" key="3">
    <source>
        <dbReference type="SAM" id="MobiDB-lite"/>
    </source>
</evidence>
<feature type="compositionally biased region" description="Acidic residues" evidence="3">
    <location>
        <begin position="219"/>
        <end position="228"/>
    </location>
</feature>
<dbReference type="EMBL" id="JAKNSF020000039">
    <property type="protein sequence ID" value="KAK7727204.1"/>
    <property type="molecule type" value="Genomic_DNA"/>
</dbReference>
<feature type="compositionally biased region" description="Basic and acidic residues" evidence="3">
    <location>
        <begin position="234"/>
        <end position="256"/>
    </location>
</feature>
<keyword evidence="1 2" id="KW-0371">Homeobox</keyword>
<reference evidence="5 6" key="1">
    <citation type="submission" date="2024-02" db="EMBL/GenBank/DDBJ databases">
        <title>De novo assembly and annotation of 12 fungi associated with fruit tree decline syndrome in Ontario, Canada.</title>
        <authorList>
            <person name="Sulman M."/>
            <person name="Ellouze W."/>
            <person name="Ilyukhin E."/>
        </authorList>
    </citation>
    <scope>NUCLEOTIDE SEQUENCE [LARGE SCALE GENOMIC DNA]</scope>
    <source>
        <strain evidence="5 6">M169</strain>
    </source>
</reference>
<comment type="caution">
    <text evidence="5">The sequence shown here is derived from an EMBL/GenBank/DDBJ whole genome shotgun (WGS) entry which is preliminary data.</text>
</comment>
<gene>
    <name evidence="5" type="ORF">SLS63_007255</name>
</gene>
<dbReference type="InterPro" id="IPR001356">
    <property type="entry name" value="HD"/>
</dbReference>
<dbReference type="SMART" id="SM00389">
    <property type="entry name" value="HOX"/>
    <property type="match status" value="1"/>
</dbReference>
<sequence length="265" mass="30785">MAPSDWTARDREMIELRYRIWKMTDKASSRRGIVGSIAQRCGDLVGDPETWYASQWPQQIGRYYASREAAKAGRPRAQTKTREQIALLEYVFATTFGYPYTGEVLPLAFLTGLQVKQVKAWFENQRKKCVQDEDFLALQPPEIFGMKGQETKDAAAMVREYAKDPKGYGRSFVMWERCVRTGQPGPSEELQCPRPYFKKYWARMFPEDGDQRSLLEATEELEDSDDDSLANLTEEERKDMLVQSEIENRQFKRNQEELEAEAENE</sequence>
<organism evidence="5 6">
    <name type="scientific">Diaporthe eres</name>
    <name type="common">Phomopsis oblonga</name>
    <dbReference type="NCBI Taxonomy" id="83184"/>
    <lineage>
        <taxon>Eukaryota</taxon>
        <taxon>Fungi</taxon>
        <taxon>Dikarya</taxon>
        <taxon>Ascomycota</taxon>
        <taxon>Pezizomycotina</taxon>
        <taxon>Sordariomycetes</taxon>
        <taxon>Sordariomycetidae</taxon>
        <taxon>Diaporthales</taxon>
        <taxon>Diaporthaceae</taxon>
        <taxon>Diaporthe</taxon>
        <taxon>Diaporthe eres species complex</taxon>
    </lineage>
</organism>
<comment type="subcellular location">
    <subcellularLocation>
        <location evidence="1 2">Nucleus</location>
    </subcellularLocation>
</comment>
<dbReference type="SUPFAM" id="SSF46689">
    <property type="entry name" value="Homeodomain-like"/>
    <property type="match status" value="1"/>
</dbReference>
<evidence type="ECO:0000256" key="2">
    <source>
        <dbReference type="RuleBase" id="RU000682"/>
    </source>
</evidence>
<evidence type="ECO:0000313" key="6">
    <source>
        <dbReference type="Proteomes" id="UP001430848"/>
    </source>
</evidence>
<evidence type="ECO:0000313" key="5">
    <source>
        <dbReference type="EMBL" id="KAK7727204.1"/>
    </source>
</evidence>
<dbReference type="Pfam" id="PF00046">
    <property type="entry name" value="Homeodomain"/>
    <property type="match status" value="1"/>
</dbReference>